<dbReference type="EMBL" id="JBHMQV010000009">
    <property type="protein sequence ID" value="MFC0849843.1"/>
    <property type="molecule type" value="Genomic_DNA"/>
</dbReference>
<evidence type="ECO:0000313" key="8">
    <source>
        <dbReference type="Proteomes" id="UP001589887"/>
    </source>
</evidence>
<name>A0ABV6TVM9_9ACTN</name>
<gene>
    <name evidence="7" type="ORF">ACFH04_39910</name>
</gene>
<evidence type="ECO:0000256" key="3">
    <source>
        <dbReference type="ARBA" id="ARBA00022679"/>
    </source>
</evidence>
<dbReference type="Gene3D" id="1.10.8.10">
    <property type="entry name" value="DNA helicase RuvA subunit, C-terminal domain"/>
    <property type="match status" value="1"/>
</dbReference>
<dbReference type="EC" id="2.1.1.297" evidence="1"/>
<evidence type="ECO:0000256" key="1">
    <source>
        <dbReference type="ARBA" id="ARBA00012771"/>
    </source>
</evidence>
<dbReference type="Proteomes" id="UP001589887">
    <property type="component" value="Unassembled WGS sequence"/>
</dbReference>
<dbReference type="InterPro" id="IPR004556">
    <property type="entry name" value="HemK-like"/>
</dbReference>
<dbReference type="RefSeq" id="WP_394323849.1">
    <property type="nucleotide sequence ID" value="NZ_JBHMQV010000009.1"/>
</dbReference>
<dbReference type="PANTHER" id="PTHR18895">
    <property type="entry name" value="HEMK METHYLTRANSFERASE"/>
    <property type="match status" value="1"/>
</dbReference>
<evidence type="ECO:0000256" key="2">
    <source>
        <dbReference type="ARBA" id="ARBA00022603"/>
    </source>
</evidence>
<evidence type="ECO:0000256" key="4">
    <source>
        <dbReference type="ARBA" id="ARBA00022691"/>
    </source>
</evidence>
<evidence type="ECO:0000313" key="7">
    <source>
        <dbReference type="EMBL" id="MFC0849843.1"/>
    </source>
</evidence>
<keyword evidence="4" id="KW-0949">S-adenosyl-L-methionine</keyword>
<keyword evidence="2" id="KW-0489">Methyltransferase</keyword>
<comment type="caution">
    <text evidence="7">The sequence shown here is derived from an EMBL/GenBank/DDBJ whole genome shotgun (WGS) entry which is preliminary data.</text>
</comment>
<dbReference type="NCBIfam" id="TIGR00536">
    <property type="entry name" value="hemK_fam"/>
    <property type="match status" value="1"/>
</dbReference>
<dbReference type="CDD" id="cd02440">
    <property type="entry name" value="AdoMet_MTases"/>
    <property type="match status" value="1"/>
</dbReference>
<keyword evidence="8" id="KW-1185">Reference proteome</keyword>
<dbReference type="InterPro" id="IPR050320">
    <property type="entry name" value="N5-glutamine_MTase"/>
</dbReference>
<evidence type="ECO:0000259" key="6">
    <source>
        <dbReference type="Pfam" id="PF05175"/>
    </source>
</evidence>
<accession>A0ABV6TVM9</accession>
<protein>
    <recommendedName>
        <fullName evidence="1">peptide chain release factor N(5)-glutamine methyltransferase</fullName>
        <ecNumber evidence="1">2.1.1.297</ecNumber>
    </recommendedName>
</protein>
<proteinExistence type="predicted"/>
<reference evidence="7 8" key="1">
    <citation type="submission" date="2024-09" db="EMBL/GenBank/DDBJ databases">
        <authorList>
            <person name="Sun Q."/>
            <person name="Mori K."/>
        </authorList>
    </citation>
    <scope>NUCLEOTIDE SEQUENCE [LARGE SCALE GENOMIC DNA]</scope>
    <source>
        <strain evidence="7 8">JCM 4557</strain>
    </source>
</reference>
<dbReference type="PANTHER" id="PTHR18895:SF74">
    <property type="entry name" value="MTRF1L RELEASE FACTOR GLUTAMINE METHYLTRANSFERASE"/>
    <property type="match status" value="1"/>
</dbReference>
<feature type="domain" description="Methyltransferase small" evidence="6">
    <location>
        <begin position="68"/>
        <end position="194"/>
    </location>
</feature>
<dbReference type="InterPro" id="IPR022446">
    <property type="entry name" value="MeTrfrase_put"/>
</dbReference>
<comment type="catalytic activity">
    <reaction evidence="5">
        <text>L-glutaminyl-[peptide chain release factor] + S-adenosyl-L-methionine = N(5)-methyl-L-glutaminyl-[peptide chain release factor] + S-adenosyl-L-homocysteine + H(+)</text>
        <dbReference type="Rhea" id="RHEA:42896"/>
        <dbReference type="Rhea" id="RHEA-COMP:10271"/>
        <dbReference type="Rhea" id="RHEA-COMP:10272"/>
        <dbReference type="ChEBI" id="CHEBI:15378"/>
        <dbReference type="ChEBI" id="CHEBI:30011"/>
        <dbReference type="ChEBI" id="CHEBI:57856"/>
        <dbReference type="ChEBI" id="CHEBI:59789"/>
        <dbReference type="ChEBI" id="CHEBI:61891"/>
        <dbReference type="EC" id="2.1.1.297"/>
    </reaction>
</comment>
<evidence type="ECO:0000256" key="5">
    <source>
        <dbReference type="ARBA" id="ARBA00048391"/>
    </source>
</evidence>
<dbReference type="InterPro" id="IPR029063">
    <property type="entry name" value="SAM-dependent_MTases_sf"/>
</dbReference>
<keyword evidence="3" id="KW-0808">Transferase</keyword>
<dbReference type="SUPFAM" id="SSF53335">
    <property type="entry name" value="S-adenosyl-L-methionine-dependent methyltransferases"/>
    <property type="match status" value="1"/>
</dbReference>
<dbReference type="Gene3D" id="3.40.50.150">
    <property type="entry name" value="Vaccinia Virus protein VP39"/>
    <property type="match status" value="1"/>
</dbReference>
<dbReference type="Pfam" id="PF05175">
    <property type="entry name" value="MTS"/>
    <property type="match status" value="1"/>
</dbReference>
<organism evidence="7 8">
    <name type="scientific">Streptomyces noboritoensis</name>
    <dbReference type="NCBI Taxonomy" id="67337"/>
    <lineage>
        <taxon>Bacteria</taxon>
        <taxon>Bacillati</taxon>
        <taxon>Actinomycetota</taxon>
        <taxon>Actinomycetes</taxon>
        <taxon>Kitasatosporales</taxon>
        <taxon>Streptomycetaceae</taxon>
        <taxon>Streptomyces</taxon>
    </lineage>
</organism>
<dbReference type="NCBIfam" id="TIGR03704">
    <property type="entry name" value="PrmC_rel_meth"/>
    <property type="match status" value="1"/>
</dbReference>
<dbReference type="InterPro" id="IPR007848">
    <property type="entry name" value="Small_mtfrase_dom"/>
</dbReference>
<sequence length="265" mass="27240">MRLITTPPPATVVARLRAAGCVFAEDEAELLVATARTPAELDAMVERRAEGLPLEHVLGWAEFAGVRIAVDPGVFVPRRRTEFLVEQAVPLASAGAVVVDLCCGSGALGAALVAGLGGAELHAADIDPAAVECARRNVAAAGGRAYQGDLFAALPAALRGRVDVLLANVPYVPSEEIALLPSEARVHEARVALDGGADGLDVLRRVTAEAAHWLAPGGHLLFETSEHQVPLALAAVTGGGLVPRVATCEERYATVVVATLPAPAG</sequence>